<keyword evidence="3 6" id="KW-0418">Kinase</keyword>
<dbReference type="GO" id="GO:0005975">
    <property type="term" value="P:carbohydrate metabolic process"/>
    <property type="evidence" value="ECO:0007669"/>
    <property type="project" value="InterPro"/>
</dbReference>
<dbReference type="KEGG" id="fng:JM64_08645"/>
<evidence type="ECO:0000313" key="7">
    <source>
        <dbReference type="Proteomes" id="UP000077096"/>
    </source>
</evidence>
<proteinExistence type="inferred from homology"/>
<protein>
    <submittedName>
        <fullName evidence="6">Carbohydrate kinase</fullName>
    </submittedName>
</protein>
<name>A0A172T4U5_FERPE</name>
<organism evidence="6 7">
    <name type="scientific">Fervidobacterium pennivorans</name>
    <dbReference type="NCBI Taxonomy" id="93466"/>
    <lineage>
        <taxon>Bacteria</taxon>
        <taxon>Thermotogati</taxon>
        <taxon>Thermotogota</taxon>
        <taxon>Thermotogae</taxon>
        <taxon>Thermotogales</taxon>
        <taxon>Fervidobacteriaceae</taxon>
        <taxon>Fervidobacterium</taxon>
    </lineage>
</organism>
<evidence type="ECO:0000256" key="1">
    <source>
        <dbReference type="ARBA" id="ARBA00009156"/>
    </source>
</evidence>
<dbReference type="GO" id="GO:0016301">
    <property type="term" value="F:kinase activity"/>
    <property type="evidence" value="ECO:0007669"/>
    <property type="project" value="UniProtKB-KW"/>
</dbReference>
<dbReference type="EMBL" id="CP011393">
    <property type="protein sequence ID" value="ANE41990.1"/>
    <property type="molecule type" value="Genomic_DNA"/>
</dbReference>
<dbReference type="PATRIC" id="fig|93466.3.peg.1818"/>
<dbReference type="Proteomes" id="UP000077096">
    <property type="component" value="Chromosome"/>
</dbReference>
<dbReference type="Gene3D" id="3.30.420.40">
    <property type="match status" value="2"/>
</dbReference>
<evidence type="ECO:0000259" key="5">
    <source>
        <dbReference type="Pfam" id="PF02782"/>
    </source>
</evidence>
<dbReference type="InterPro" id="IPR018485">
    <property type="entry name" value="FGGY_C"/>
</dbReference>
<dbReference type="Pfam" id="PF02782">
    <property type="entry name" value="FGGY_C"/>
    <property type="match status" value="1"/>
</dbReference>
<dbReference type="AlphaFoldDB" id="A0A172T4U5"/>
<dbReference type="InterPro" id="IPR000577">
    <property type="entry name" value="Carb_kinase_FGGY"/>
</dbReference>
<feature type="domain" description="Carbohydrate kinase FGGY C-terminal" evidence="5">
    <location>
        <begin position="262"/>
        <end position="453"/>
    </location>
</feature>
<dbReference type="PANTHER" id="PTHR43095">
    <property type="entry name" value="SUGAR KINASE"/>
    <property type="match status" value="1"/>
</dbReference>
<feature type="domain" description="Carbohydrate kinase FGGY N-terminal" evidence="4">
    <location>
        <begin position="4"/>
        <end position="252"/>
    </location>
</feature>
<dbReference type="InterPro" id="IPR043129">
    <property type="entry name" value="ATPase_NBD"/>
</dbReference>
<sequence length="521" mass="59131">MMSVLAIDCGTQSLRAIIFSEKGEVLAAEKVDFEPYYSRNIGWAEQSPEMYWESLAKATQQLKENFPNVFNSIEAVTLTTQRATVVVVDQDGNPLRDAFIWLDEREALGKPKLYFHEKLAFWLIKKLPTAYMAYRRSKANWMKQFEPEIWNNVHKYLLLSGYLTYKLVGEYVDSTASQVGYIPFDYKSKTWINNPLHYKWRLFGIEKDKLPRLVNPTEILGYITKAAAQFTGLKEGLPVIAAGADKQCETLGSGCLSPNVGSISLGTTATIQTTTPKYVEVIPFIPPYPSILPNAYNPEIGISRGFWLVTWFKKEFAHSEIREAEELNTFPEKILDKYLREIPDGSDGLIIQPTWTAGPERPFSRGAIIGFSDRHTRLHVYKAIIEGIVYALLEGKMKIEKKTGVRMEKIGLSGGGSKSDEVCQITTNILGVPTYKVQTNETASLGAAIAGYVGIGKYRTFEEAVQNMVRIEKIFYPDTDKNRLYMEYFGKVYTKMWKHMEKLYHELGKITVKTSSTQPEL</sequence>
<dbReference type="InterPro" id="IPR050406">
    <property type="entry name" value="FGGY_Carb_Kinase"/>
</dbReference>
<accession>A0A172T4U5</accession>
<keyword evidence="2" id="KW-0808">Transferase</keyword>
<dbReference type="PIRSF" id="PIRSF000538">
    <property type="entry name" value="GlpK"/>
    <property type="match status" value="1"/>
</dbReference>
<evidence type="ECO:0000259" key="4">
    <source>
        <dbReference type="Pfam" id="PF00370"/>
    </source>
</evidence>
<gene>
    <name evidence="6" type="ORF">JM64_08645</name>
</gene>
<dbReference type="PANTHER" id="PTHR43095:SF5">
    <property type="entry name" value="XYLULOSE KINASE"/>
    <property type="match status" value="1"/>
</dbReference>
<reference evidence="6 7" key="1">
    <citation type="submission" date="2014-08" db="EMBL/GenBank/DDBJ databases">
        <title>Fervidobacterium pennivorans DYC genome.</title>
        <authorList>
            <person name="Wushke S."/>
        </authorList>
    </citation>
    <scope>NUCLEOTIDE SEQUENCE [LARGE SCALE GENOMIC DNA]</scope>
    <source>
        <strain evidence="6 7">DYC</strain>
    </source>
</reference>
<comment type="similarity">
    <text evidence="1">Belongs to the FGGY kinase family.</text>
</comment>
<dbReference type="CDD" id="cd07779">
    <property type="entry name" value="ASKHA_NBD_FGGY_YgcE-like"/>
    <property type="match status" value="1"/>
</dbReference>
<dbReference type="Pfam" id="PF00370">
    <property type="entry name" value="FGGY_N"/>
    <property type="match status" value="1"/>
</dbReference>
<evidence type="ECO:0000256" key="3">
    <source>
        <dbReference type="ARBA" id="ARBA00022777"/>
    </source>
</evidence>
<evidence type="ECO:0000313" key="6">
    <source>
        <dbReference type="EMBL" id="ANE41990.1"/>
    </source>
</evidence>
<dbReference type="InterPro" id="IPR018484">
    <property type="entry name" value="FGGY_N"/>
</dbReference>
<evidence type="ECO:0000256" key="2">
    <source>
        <dbReference type="ARBA" id="ARBA00022679"/>
    </source>
</evidence>
<dbReference type="SUPFAM" id="SSF53067">
    <property type="entry name" value="Actin-like ATPase domain"/>
    <property type="match status" value="2"/>
</dbReference>